<keyword evidence="8" id="KW-1185">Reference proteome</keyword>
<evidence type="ECO:0000256" key="1">
    <source>
        <dbReference type="ARBA" id="ARBA00004651"/>
    </source>
</evidence>
<dbReference type="EMBL" id="FZOC01000011">
    <property type="protein sequence ID" value="SNS27473.1"/>
    <property type="molecule type" value="Genomic_DNA"/>
</dbReference>
<feature type="transmembrane region" description="Helical" evidence="6">
    <location>
        <begin position="161"/>
        <end position="186"/>
    </location>
</feature>
<feature type="transmembrane region" description="Helical" evidence="6">
    <location>
        <begin position="55"/>
        <end position="80"/>
    </location>
</feature>
<comment type="subcellular location">
    <subcellularLocation>
        <location evidence="1">Cell membrane</location>
        <topology evidence="1">Multi-pass membrane protein</topology>
    </subcellularLocation>
</comment>
<evidence type="ECO:0000256" key="2">
    <source>
        <dbReference type="ARBA" id="ARBA00022475"/>
    </source>
</evidence>
<dbReference type="OrthoDB" id="9808671at2"/>
<accession>A0A239D7C1</accession>
<keyword evidence="3 6" id="KW-0812">Transmembrane</keyword>
<evidence type="ECO:0000313" key="8">
    <source>
        <dbReference type="Proteomes" id="UP000198324"/>
    </source>
</evidence>
<dbReference type="NCBIfam" id="TIGR00765">
    <property type="entry name" value="yihY_not_rbn"/>
    <property type="match status" value="1"/>
</dbReference>
<dbReference type="Proteomes" id="UP000198324">
    <property type="component" value="Unassembled WGS sequence"/>
</dbReference>
<dbReference type="Pfam" id="PF03631">
    <property type="entry name" value="Virul_fac_BrkB"/>
    <property type="match status" value="1"/>
</dbReference>
<keyword evidence="4 6" id="KW-1133">Transmembrane helix</keyword>
<keyword evidence="2" id="KW-1003">Cell membrane</keyword>
<protein>
    <submittedName>
        <fullName evidence="7">tRNA-processing RNAse BN</fullName>
    </submittedName>
</protein>
<keyword evidence="5 6" id="KW-0472">Membrane</keyword>
<feature type="transmembrane region" description="Helical" evidence="6">
    <location>
        <begin position="121"/>
        <end position="141"/>
    </location>
</feature>
<dbReference type="PANTHER" id="PTHR30213:SF0">
    <property type="entry name" value="UPF0761 MEMBRANE PROTEIN YIHY"/>
    <property type="match status" value="1"/>
</dbReference>
<reference evidence="7 8" key="1">
    <citation type="submission" date="2017-06" db="EMBL/GenBank/DDBJ databases">
        <authorList>
            <person name="Kim H.J."/>
            <person name="Triplett B.A."/>
        </authorList>
    </citation>
    <scope>NUCLEOTIDE SEQUENCE [LARGE SCALE GENOMIC DNA]</scope>
    <source>
        <strain evidence="7 8">DSM 13116</strain>
    </source>
</reference>
<feature type="transmembrane region" description="Helical" evidence="6">
    <location>
        <begin position="206"/>
        <end position="227"/>
    </location>
</feature>
<feature type="transmembrane region" description="Helical" evidence="6">
    <location>
        <begin position="239"/>
        <end position="258"/>
    </location>
</feature>
<dbReference type="InterPro" id="IPR036388">
    <property type="entry name" value="WH-like_DNA-bd_sf"/>
</dbReference>
<organism evidence="7 8">
    <name type="scientific">Humidesulfovibrio mexicanus</name>
    <dbReference type="NCBI Taxonomy" id="147047"/>
    <lineage>
        <taxon>Bacteria</taxon>
        <taxon>Pseudomonadati</taxon>
        <taxon>Thermodesulfobacteriota</taxon>
        <taxon>Desulfovibrionia</taxon>
        <taxon>Desulfovibrionales</taxon>
        <taxon>Desulfovibrionaceae</taxon>
        <taxon>Humidesulfovibrio</taxon>
    </lineage>
</organism>
<sequence length="469" mass="50890">MGQSWGKGLGARLERHFSRDIWAKDAGDVGGLKGKAYALSRLGHMVVKGFLADHCIIRASALTFTTILSIVPLLAVAFSISKGFGLQNAGFFRNFLMGIAADRVEVVNKILQYIANTNVKTLGWIGVGTLLLTVFTTVGNVERAFNSIWNVKRGRSSWRKFTDFFSVIVICPIIVLVAASLTVAVQKLDLVQDFLSASGSVGLEEFLLKLFSLSLVWVGFIFVYAFVPNTHVRLKSAAVGGLVAGTMWQSAQWLYIHWQIGFTKYNAIYGSFAQLPLFLVWLYISWIIVLLGAEVSFAVQHMNAFVRRGLSQRLSPLSRQKVAVAALSRIAARFAAGLSPLPVRLLARDLRLPEDVVADTLGILADAGMVAPMGEAEDLGYGLAVAADNIRMAEVLAVLERCGDGGECGGMLIHEGVDPLFDAFAETLGSSPANVTLEEFARSEAEELRSSGARARELEAIRSRAGQQC</sequence>
<name>A0A239D7C1_9BACT</name>
<dbReference type="GO" id="GO:0005886">
    <property type="term" value="C:plasma membrane"/>
    <property type="evidence" value="ECO:0007669"/>
    <property type="project" value="UniProtKB-SubCell"/>
</dbReference>
<gene>
    <name evidence="7" type="ORF">SAMN04488503_0121</name>
</gene>
<dbReference type="Gene3D" id="1.10.10.10">
    <property type="entry name" value="Winged helix-like DNA-binding domain superfamily/Winged helix DNA-binding domain"/>
    <property type="match status" value="1"/>
</dbReference>
<dbReference type="AlphaFoldDB" id="A0A239D7C1"/>
<evidence type="ECO:0000256" key="6">
    <source>
        <dbReference type="SAM" id="Phobius"/>
    </source>
</evidence>
<dbReference type="InterPro" id="IPR017039">
    <property type="entry name" value="Virul_fac_BrkB"/>
</dbReference>
<proteinExistence type="predicted"/>
<dbReference type="RefSeq" id="WP_089275615.1">
    <property type="nucleotide sequence ID" value="NZ_FZOC01000011.1"/>
</dbReference>
<evidence type="ECO:0000256" key="3">
    <source>
        <dbReference type="ARBA" id="ARBA00022692"/>
    </source>
</evidence>
<evidence type="ECO:0000313" key="7">
    <source>
        <dbReference type="EMBL" id="SNS27473.1"/>
    </source>
</evidence>
<evidence type="ECO:0000256" key="4">
    <source>
        <dbReference type="ARBA" id="ARBA00022989"/>
    </source>
</evidence>
<evidence type="ECO:0000256" key="5">
    <source>
        <dbReference type="ARBA" id="ARBA00023136"/>
    </source>
</evidence>
<feature type="transmembrane region" description="Helical" evidence="6">
    <location>
        <begin position="278"/>
        <end position="299"/>
    </location>
</feature>
<dbReference type="PANTHER" id="PTHR30213">
    <property type="entry name" value="INNER MEMBRANE PROTEIN YHJD"/>
    <property type="match status" value="1"/>
</dbReference>